<dbReference type="RefSeq" id="WP_072829223.1">
    <property type="nucleotide sequence ID" value="NZ_FQXP01000003.1"/>
</dbReference>
<proteinExistence type="predicted"/>
<accession>A0A1M5SNB4</accession>
<protein>
    <submittedName>
        <fullName evidence="1">DHHW protein</fullName>
    </submittedName>
</protein>
<evidence type="ECO:0000313" key="1">
    <source>
        <dbReference type="EMBL" id="SHH39758.1"/>
    </source>
</evidence>
<gene>
    <name evidence="1" type="ORF">SAMN02745196_00231</name>
</gene>
<keyword evidence="2" id="KW-1185">Reference proteome</keyword>
<dbReference type="STRING" id="1121306.SAMN02745196_00231"/>
<dbReference type="AlphaFoldDB" id="A0A1M5SNB4"/>
<name>A0A1M5SNB4_9CLOT</name>
<sequence>MKLSNKITTALFLIFIFGGFVLNAISPSKGFSEEENRYLEQKPKFSFADLKSGEYTSKFEKYVTDQIVFRNFWVGFKSDMESLRGMKENNSVFAGKDGHLLGKFVKPNGELLNTNINSVNSFKDNNKDIPVSLMVVPTATEILQEKLPYGAPTFDQKAIIDYIKDNISSEVNFVDAYNELLVHNKEDIYYKTDHHWTSLGAYYGYVAASKALGFKALDIDDFNREVLSESFYGTTYSKFNNKRIEPDKVEAFYPKQDVEHRLHYVDEQEDHEGLYRKEFLAKKDKYSVFLGGNHSEVEIKNKISQGEKKDKKLLVIKDSYAHSMMPFLANHYKEIDMLDLRYYKKNINEYIKENHIDEVLVLYNADNFTTDTSIKRLSK</sequence>
<dbReference type="OrthoDB" id="175771at2"/>
<reference evidence="1 2" key="1">
    <citation type="submission" date="2016-11" db="EMBL/GenBank/DDBJ databases">
        <authorList>
            <person name="Jaros S."/>
            <person name="Januszkiewicz K."/>
            <person name="Wedrychowicz H."/>
        </authorList>
    </citation>
    <scope>NUCLEOTIDE SEQUENCE [LARGE SCALE GENOMIC DNA]</scope>
    <source>
        <strain evidence="1 2">DSM 3089</strain>
    </source>
</reference>
<evidence type="ECO:0000313" key="2">
    <source>
        <dbReference type="Proteomes" id="UP000184526"/>
    </source>
</evidence>
<dbReference type="Pfam" id="PF14286">
    <property type="entry name" value="DHHW"/>
    <property type="match status" value="1"/>
</dbReference>
<dbReference type="EMBL" id="FQXP01000003">
    <property type="protein sequence ID" value="SHH39758.1"/>
    <property type="molecule type" value="Genomic_DNA"/>
</dbReference>
<dbReference type="InterPro" id="IPR025945">
    <property type="entry name" value="DHHW"/>
</dbReference>
<dbReference type="Proteomes" id="UP000184526">
    <property type="component" value="Unassembled WGS sequence"/>
</dbReference>
<organism evidence="1 2">
    <name type="scientific">Clostridium collagenovorans DSM 3089</name>
    <dbReference type="NCBI Taxonomy" id="1121306"/>
    <lineage>
        <taxon>Bacteria</taxon>
        <taxon>Bacillati</taxon>
        <taxon>Bacillota</taxon>
        <taxon>Clostridia</taxon>
        <taxon>Eubacteriales</taxon>
        <taxon>Clostridiaceae</taxon>
        <taxon>Clostridium</taxon>
    </lineage>
</organism>